<evidence type="ECO:0000313" key="14">
    <source>
        <dbReference type="Proteomes" id="UP001217089"/>
    </source>
</evidence>
<dbReference type="Pfam" id="PF15454">
    <property type="entry name" value="LAMTOR"/>
    <property type="match status" value="1"/>
</dbReference>
<keyword evidence="6" id="KW-0967">Endosome</keyword>
<evidence type="ECO:0000256" key="5">
    <source>
        <dbReference type="ARBA" id="ARBA00022707"/>
    </source>
</evidence>
<dbReference type="SMART" id="SM01262">
    <property type="entry name" value="LAMTOR"/>
    <property type="match status" value="1"/>
</dbReference>
<dbReference type="InterPro" id="IPR028209">
    <property type="entry name" value="LAMTOR1/MEH1"/>
</dbReference>
<comment type="subcellular location">
    <subcellularLocation>
        <location evidence="2">Late endosome membrane</location>
        <topology evidence="2">Lipid-anchor</topology>
        <orientation evidence="2">Cytoplasmic side</orientation>
    </subcellularLocation>
    <subcellularLocation>
        <location evidence="1">Lysosome membrane</location>
        <topology evidence="1">Lipid-anchor</topology>
        <orientation evidence="1">Cytoplasmic side</orientation>
    </subcellularLocation>
</comment>
<keyword evidence="9" id="KW-0458">Lysosome</keyword>
<accession>A0ABQ9DXU3</accession>
<keyword evidence="10" id="KW-0449">Lipoprotein</keyword>
<evidence type="ECO:0000256" key="11">
    <source>
        <dbReference type="ARBA" id="ARBA00032695"/>
    </source>
</evidence>
<evidence type="ECO:0000256" key="10">
    <source>
        <dbReference type="ARBA" id="ARBA00023288"/>
    </source>
</evidence>
<protein>
    <recommendedName>
        <fullName evidence="4">Ragulator complex protein LAMTOR1</fullName>
    </recommendedName>
    <alternativeName>
        <fullName evidence="11">Late endosomal/lysosomal adaptor and MAPK and MTOR activator 1</fullName>
    </alternativeName>
</protein>
<dbReference type="PANTHER" id="PTHR13401">
    <property type="entry name" value="RAGULATOR COMPLEX PROTEIN LAMTOR1"/>
    <property type="match status" value="1"/>
</dbReference>
<evidence type="ECO:0000313" key="13">
    <source>
        <dbReference type="EMBL" id="KAJ8298073.1"/>
    </source>
</evidence>
<evidence type="ECO:0000256" key="9">
    <source>
        <dbReference type="ARBA" id="ARBA00023228"/>
    </source>
</evidence>
<evidence type="ECO:0000256" key="2">
    <source>
        <dbReference type="ARBA" id="ARBA00004577"/>
    </source>
</evidence>
<keyword evidence="5" id="KW-0519">Myristate</keyword>
<feature type="region of interest" description="Disordered" evidence="12">
    <location>
        <begin position="1"/>
        <end position="59"/>
    </location>
</feature>
<sequence length="155" mass="17209">MGCCFSNEEEKDPYANAEPDENTRLLSDPVSNSVPRTVVGDNYSSSQTHQNQQRGDEQSALAKILHKTARNVIDVATIDAQTVEQHEYHDRARQYSNRLTMVFSGPGRSKNYRPSLPNGVSAPQIITTAAEKASKAYKEVKVHHKEDLVVPFGVP</sequence>
<evidence type="ECO:0000256" key="12">
    <source>
        <dbReference type="SAM" id="MobiDB-lite"/>
    </source>
</evidence>
<dbReference type="EMBL" id="JARBDR010000923">
    <property type="protein sequence ID" value="KAJ8298073.1"/>
    <property type="molecule type" value="Genomic_DNA"/>
</dbReference>
<dbReference type="Proteomes" id="UP001217089">
    <property type="component" value="Unassembled WGS sequence"/>
</dbReference>
<evidence type="ECO:0000256" key="4">
    <source>
        <dbReference type="ARBA" id="ARBA00016099"/>
    </source>
</evidence>
<evidence type="ECO:0000256" key="6">
    <source>
        <dbReference type="ARBA" id="ARBA00022753"/>
    </source>
</evidence>
<keyword evidence="7" id="KW-0472">Membrane</keyword>
<gene>
    <name evidence="13" type="ORF">KUTeg_024604</name>
</gene>
<evidence type="ECO:0000256" key="3">
    <source>
        <dbReference type="ARBA" id="ARBA00010861"/>
    </source>
</evidence>
<organism evidence="13 14">
    <name type="scientific">Tegillarca granosa</name>
    <name type="common">Malaysian cockle</name>
    <name type="synonym">Anadara granosa</name>
    <dbReference type="NCBI Taxonomy" id="220873"/>
    <lineage>
        <taxon>Eukaryota</taxon>
        <taxon>Metazoa</taxon>
        <taxon>Spiralia</taxon>
        <taxon>Lophotrochozoa</taxon>
        <taxon>Mollusca</taxon>
        <taxon>Bivalvia</taxon>
        <taxon>Autobranchia</taxon>
        <taxon>Pteriomorphia</taxon>
        <taxon>Arcoida</taxon>
        <taxon>Arcoidea</taxon>
        <taxon>Arcidae</taxon>
        <taxon>Tegillarca</taxon>
    </lineage>
</organism>
<feature type="compositionally biased region" description="Polar residues" evidence="12">
    <location>
        <begin position="42"/>
        <end position="53"/>
    </location>
</feature>
<evidence type="ECO:0000256" key="8">
    <source>
        <dbReference type="ARBA" id="ARBA00023139"/>
    </source>
</evidence>
<evidence type="ECO:0000256" key="1">
    <source>
        <dbReference type="ARBA" id="ARBA00004122"/>
    </source>
</evidence>
<name>A0ABQ9DXU3_TEGGR</name>
<dbReference type="PANTHER" id="PTHR13401:SF2">
    <property type="entry name" value="RAGULATOR COMPLEX PROTEIN LAMTOR1"/>
    <property type="match status" value="1"/>
</dbReference>
<evidence type="ECO:0000256" key="7">
    <source>
        <dbReference type="ARBA" id="ARBA00023136"/>
    </source>
</evidence>
<comment type="similarity">
    <text evidence="3">Belongs to the LAMTOR1 family.</text>
</comment>
<proteinExistence type="inferred from homology"/>
<keyword evidence="8" id="KW-0564">Palmitate</keyword>
<comment type="caution">
    <text evidence="13">The sequence shown here is derived from an EMBL/GenBank/DDBJ whole genome shotgun (WGS) entry which is preliminary data.</text>
</comment>
<keyword evidence="14" id="KW-1185">Reference proteome</keyword>
<reference evidence="13 14" key="1">
    <citation type="submission" date="2022-12" db="EMBL/GenBank/DDBJ databases">
        <title>Chromosome-level genome of Tegillarca granosa.</title>
        <authorList>
            <person name="Kim J."/>
        </authorList>
    </citation>
    <scope>NUCLEOTIDE SEQUENCE [LARGE SCALE GENOMIC DNA]</scope>
    <source>
        <strain evidence="13">Teg-2019</strain>
        <tissue evidence="13">Adductor muscle</tissue>
    </source>
</reference>